<keyword evidence="8" id="KW-1185">Reference proteome</keyword>
<dbReference type="Gene3D" id="3.40.50.720">
    <property type="entry name" value="NAD(P)-binding Rossmann-like Domain"/>
    <property type="match status" value="1"/>
</dbReference>
<dbReference type="EMBL" id="JADPIE010000003">
    <property type="protein sequence ID" value="MBF8436860.1"/>
    <property type="molecule type" value="Genomic_DNA"/>
</dbReference>
<organism evidence="7 8">
    <name type="scientific">Halonatronomonas betaini</name>
    <dbReference type="NCBI Taxonomy" id="2778430"/>
    <lineage>
        <taxon>Bacteria</taxon>
        <taxon>Bacillati</taxon>
        <taxon>Bacillota</taxon>
        <taxon>Clostridia</taxon>
        <taxon>Halanaerobiales</taxon>
        <taxon>Halarsenatibacteraceae</taxon>
        <taxon>Halonatronomonas</taxon>
    </lineage>
</organism>
<evidence type="ECO:0000256" key="1">
    <source>
        <dbReference type="ARBA" id="ARBA00001947"/>
    </source>
</evidence>
<dbReference type="InterPro" id="IPR011032">
    <property type="entry name" value="GroES-like_sf"/>
</dbReference>
<feature type="domain" description="Alcohol dehydrogenase-like N-terminal" evidence="6">
    <location>
        <begin position="23"/>
        <end position="127"/>
    </location>
</feature>
<accession>A0A931AU67</accession>
<keyword evidence="5" id="KW-0560">Oxidoreductase</keyword>
<comment type="caution">
    <text evidence="7">The sequence shown here is derived from an EMBL/GenBank/DDBJ whole genome shotgun (WGS) entry which is preliminary data.</text>
</comment>
<dbReference type="Pfam" id="PF08240">
    <property type="entry name" value="ADH_N"/>
    <property type="match status" value="1"/>
</dbReference>
<evidence type="ECO:0000313" key="8">
    <source>
        <dbReference type="Proteomes" id="UP000621436"/>
    </source>
</evidence>
<dbReference type="InterPro" id="IPR013154">
    <property type="entry name" value="ADH-like_N"/>
</dbReference>
<evidence type="ECO:0000256" key="2">
    <source>
        <dbReference type="ARBA" id="ARBA00008072"/>
    </source>
</evidence>
<sequence length="318" mass="35015">MKALTVRNGEINLENIARPEPAENEVLIKVRLAGLCNTDFEVIAGMIEFNGVLGHEFVGEVVNDPAGELTGKRVVGEINIPCYNCSRCHNNQYKHCKNIKAIGMRGKDGALAEYLTLPGENLHIVPDAVTDKEAVFTEPIAAAVEIAEQYHLKPSEKIMVIGDGKLGLIIARTLWALGFDVEMIGRHQEKLDTLKPLNIKTYLEKLYPEKEPDIPVVIEATGSTSGLKAAIELVAPEGKIIYKTTTAKNHDLNLAGLAINEIKLLGSRCGPFKPALNLLERNELHLDRLITDEYKLEDSLDALKAAREKSSLKILIRP</sequence>
<keyword evidence="4" id="KW-0862">Zinc</keyword>
<name>A0A931AU67_9FIRM</name>
<keyword evidence="3" id="KW-0479">Metal-binding</keyword>
<evidence type="ECO:0000256" key="3">
    <source>
        <dbReference type="ARBA" id="ARBA00022723"/>
    </source>
</evidence>
<dbReference type="SUPFAM" id="SSF51735">
    <property type="entry name" value="NAD(P)-binding Rossmann-fold domains"/>
    <property type="match status" value="1"/>
</dbReference>
<gene>
    <name evidence="7" type="ORF">I0Q91_07220</name>
</gene>
<evidence type="ECO:0000313" key="7">
    <source>
        <dbReference type="EMBL" id="MBF8436860.1"/>
    </source>
</evidence>
<dbReference type="RefSeq" id="WP_345790963.1">
    <property type="nucleotide sequence ID" value="NZ_JADPIE010000003.1"/>
</dbReference>
<evidence type="ECO:0000256" key="5">
    <source>
        <dbReference type="ARBA" id="ARBA00023002"/>
    </source>
</evidence>
<dbReference type="GO" id="GO:0016491">
    <property type="term" value="F:oxidoreductase activity"/>
    <property type="evidence" value="ECO:0007669"/>
    <property type="project" value="UniProtKB-KW"/>
</dbReference>
<proteinExistence type="inferred from homology"/>
<reference evidence="7" key="1">
    <citation type="submission" date="2020-11" db="EMBL/GenBank/DDBJ databases">
        <title>Halonatronomonas betainensis gen. nov., sp. nov. a novel haloalkaliphilic representative of the family Halanaerobiacae capable of betaine degradation.</title>
        <authorList>
            <person name="Boltyanskaya Y."/>
            <person name="Kevbrin V."/>
            <person name="Detkova E."/>
            <person name="Grouzdev D.S."/>
            <person name="Koziaeva V."/>
            <person name="Zhilina T."/>
        </authorList>
    </citation>
    <scope>NUCLEOTIDE SEQUENCE</scope>
    <source>
        <strain evidence="7">Z-7014</strain>
    </source>
</reference>
<protein>
    <submittedName>
        <fullName evidence="7">Alcohol dehydrogenase catalytic domain-containing protein</fullName>
    </submittedName>
</protein>
<comment type="similarity">
    <text evidence="2">Belongs to the zinc-containing alcohol dehydrogenase family.</text>
</comment>
<dbReference type="PANTHER" id="PTHR43350">
    <property type="entry name" value="NAD-DEPENDENT ALCOHOL DEHYDROGENASE"/>
    <property type="match status" value="1"/>
</dbReference>
<dbReference type="GO" id="GO:0046872">
    <property type="term" value="F:metal ion binding"/>
    <property type="evidence" value="ECO:0007669"/>
    <property type="project" value="UniProtKB-KW"/>
</dbReference>
<dbReference type="InterPro" id="IPR036291">
    <property type="entry name" value="NAD(P)-bd_dom_sf"/>
</dbReference>
<dbReference type="Proteomes" id="UP000621436">
    <property type="component" value="Unassembled WGS sequence"/>
</dbReference>
<comment type="cofactor">
    <cofactor evidence="1">
        <name>Zn(2+)</name>
        <dbReference type="ChEBI" id="CHEBI:29105"/>
    </cofactor>
</comment>
<dbReference type="CDD" id="cd08242">
    <property type="entry name" value="MDR_like"/>
    <property type="match status" value="1"/>
</dbReference>
<dbReference type="AlphaFoldDB" id="A0A931AU67"/>
<evidence type="ECO:0000256" key="4">
    <source>
        <dbReference type="ARBA" id="ARBA00022833"/>
    </source>
</evidence>
<dbReference type="PANTHER" id="PTHR43350:SF2">
    <property type="entry name" value="GROES-LIKE ZINC-BINDING ALCOHOL DEHYDROGENASE FAMILY PROTEIN"/>
    <property type="match status" value="1"/>
</dbReference>
<dbReference type="Gene3D" id="3.90.180.10">
    <property type="entry name" value="Medium-chain alcohol dehydrogenases, catalytic domain"/>
    <property type="match status" value="1"/>
</dbReference>
<dbReference type="SUPFAM" id="SSF50129">
    <property type="entry name" value="GroES-like"/>
    <property type="match status" value="1"/>
</dbReference>
<evidence type="ECO:0000259" key="6">
    <source>
        <dbReference type="Pfam" id="PF08240"/>
    </source>
</evidence>